<evidence type="ECO:0000256" key="6">
    <source>
        <dbReference type="ARBA" id="ARBA00022692"/>
    </source>
</evidence>
<dbReference type="PANTHER" id="PTHR19300:SF57">
    <property type="entry name" value="BETA-1,4-N-ACETYLGALACTOSAMINYLTRANSFERASE"/>
    <property type="match status" value="1"/>
</dbReference>
<dbReference type="CDD" id="cd00899">
    <property type="entry name" value="b4GalT"/>
    <property type="match status" value="1"/>
</dbReference>
<feature type="compositionally biased region" description="Low complexity" evidence="12">
    <location>
        <begin position="443"/>
        <end position="452"/>
    </location>
</feature>
<reference evidence="16" key="3">
    <citation type="submission" date="2021-02" db="UniProtKB">
        <authorList>
            <consortium name="EnsemblMetazoa"/>
        </authorList>
    </citation>
    <scope>IDENTIFICATION</scope>
    <source>
        <strain evidence="16">USDA</strain>
    </source>
</reference>
<dbReference type="GeneID" id="8236822"/>
<evidence type="ECO:0000259" key="14">
    <source>
        <dbReference type="Pfam" id="PF13733"/>
    </source>
</evidence>
<dbReference type="EMBL" id="DS235879">
    <property type="protein sequence ID" value="EEB19949.1"/>
    <property type="molecule type" value="Genomic_DNA"/>
</dbReference>
<dbReference type="OrthoDB" id="10038994at2759"/>
<comment type="function">
    <text evidence="11">Catalyzes the transfer of galactose onto proteins or lipids.</text>
</comment>
<dbReference type="InterPro" id="IPR027791">
    <property type="entry name" value="Galactosyl_T_C"/>
</dbReference>
<keyword evidence="17" id="KW-1185">Reference proteome</keyword>
<proteinExistence type="inferred from homology"/>
<dbReference type="GO" id="GO:0006688">
    <property type="term" value="P:glycosphingolipid biosynthetic process"/>
    <property type="evidence" value="ECO:0007669"/>
    <property type="project" value="TreeGrafter"/>
</dbReference>
<reference evidence="15" key="1">
    <citation type="submission" date="2007-04" db="EMBL/GenBank/DDBJ databases">
        <title>Annotation of Pediculus humanus corporis strain USDA.</title>
        <authorList>
            <person name="Kirkness E."/>
            <person name="Hannick L."/>
            <person name="Hass B."/>
            <person name="Bruggner R."/>
            <person name="Lawson D."/>
            <person name="Bidwell S."/>
            <person name="Joardar V."/>
            <person name="Caler E."/>
            <person name="Walenz B."/>
            <person name="Inman J."/>
            <person name="Schobel S."/>
            <person name="Galinsky K."/>
            <person name="Amedeo P."/>
            <person name="Strausberg R."/>
        </authorList>
    </citation>
    <scope>NUCLEOTIDE SEQUENCE</scope>
    <source>
        <strain evidence="15">USDA</strain>
    </source>
</reference>
<dbReference type="STRING" id="121224.E0W2U3"/>
<feature type="domain" description="Galactosyltransferase N-terminal" evidence="14">
    <location>
        <begin position="158"/>
        <end position="292"/>
    </location>
</feature>
<keyword evidence="8 11" id="KW-1133">Transmembrane helix</keyword>
<evidence type="ECO:0000256" key="9">
    <source>
        <dbReference type="ARBA" id="ARBA00023136"/>
    </source>
</evidence>
<dbReference type="GO" id="GO:0008378">
    <property type="term" value="F:galactosyltransferase activity"/>
    <property type="evidence" value="ECO:0007669"/>
    <property type="project" value="TreeGrafter"/>
</dbReference>
<dbReference type="eggNOG" id="KOG3916">
    <property type="taxonomic scope" value="Eukaryota"/>
</dbReference>
<keyword evidence="4 11" id="KW-0328">Glycosyltransferase</keyword>
<keyword evidence="9 11" id="KW-0472">Membrane</keyword>
<evidence type="ECO:0000256" key="2">
    <source>
        <dbReference type="ARBA" id="ARBA00004922"/>
    </source>
</evidence>
<comment type="subcellular location">
    <subcellularLocation>
        <location evidence="1 11">Membrane</location>
        <topology evidence="1 11">Single-pass type II membrane protein</topology>
    </subcellularLocation>
</comment>
<evidence type="ECO:0000259" key="13">
    <source>
        <dbReference type="Pfam" id="PF02709"/>
    </source>
</evidence>
<keyword evidence="5 11" id="KW-0808">Transferase</keyword>
<dbReference type="VEuPathDB" id="VectorBase:PHUM597160"/>
<dbReference type="KEGG" id="phu:Phum_PHUM597160"/>
<protein>
    <recommendedName>
        <fullName evidence="11">Beta-1,4-N-acetylgalactosaminyltransferase</fullName>
        <ecNumber evidence="11">2.4.1.-</ecNumber>
    </recommendedName>
    <alternativeName>
        <fullName evidence="11">Beta-4-GalNAcT</fullName>
    </alternativeName>
</protein>
<dbReference type="CTD" id="8236822"/>
<dbReference type="Pfam" id="PF13733">
    <property type="entry name" value="Glyco_transf_7N"/>
    <property type="match status" value="1"/>
</dbReference>
<dbReference type="InterPro" id="IPR027995">
    <property type="entry name" value="Galactosyl_T_N"/>
</dbReference>
<dbReference type="PANTHER" id="PTHR19300">
    <property type="entry name" value="BETA-1,4-GALACTOSYLTRANSFERASE"/>
    <property type="match status" value="1"/>
</dbReference>
<dbReference type="GO" id="GO:0046872">
    <property type="term" value="F:metal ion binding"/>
    <property type="evidence" value="ECO:0007669"/>
    <property type="project" value="UniProtKB-UniRule"/>
</dbReference>
<dbReference type="SUPFAM" id="SSF53448">
    <property type="entry name" value="Nucleotide-diphospho-sugar transferases"/>
    <property type="match status" value="1"/>
</dbReference>
<evidence type="ECO:0000256" key="3">
    <source>
        <dbReference type="ARBA" id="ARBA00005735"/>
    </source>
</evidence>
<sequence length="452" mass="52964">MSLFVRLRSSQVTLQRRQRNLLKCLKFSRWSLLPSLSIMFLSIAIASVGFIIIFEVKITQKTGIENKDVTKQVSFSTTTTPRGDFFKIGALLSKSTPNVELFAQVTLNQIYSMNIKKDILNYYNVLNDCKVKRNLECNNYTLVDKSLERINWPYLKPCSPYPSNLVGPMFVHQSQLYKINQMDPEILSKIKPGGWWEPSNCLSKHSVAIIIPYKDRWHHLTTLLNFLHPLLQRQEIRYKLYVVEQFGNETFNKGILMNAGFLEALKEEIYHCFIFHDVDLIPENDHNMYTCPEMPRHLSPAVNELNYKLPYAQLVGGAFAIKTDHFFRVNGYSNFYWGWGGEDDDMGLRIEQTNMTIIRPLPNIGRYTMIKHVKRKPSDVEIRHRLLSTSKRRYRYEGLNSVNYKLIKKTQYPWFTTILIDIGKPHPSFKLKKKHELKEEKNNNNNKNNKNK</sequence>
<evidence type="ECO:0000256" key="4">
    <source>
        <dbReference type="ARBA" id="ARBA00022676"/>
    </source>
</evidence>
<dbReference type="GO" id="GO:0005794">
    <property type="term" value="C:Golgi apparatus"/>
    <property type="evidence" value="ECO:0007669"/>
    <property type="project" value="TreeGrafter"/>
</dbReference>
<organism>
    <name type="scientific">Pediculus humanus subsp. corporis</name>
    <name type="common">Body louse</name>
    <dbReference type="NCBI Taxonomy" id="121224"/>
    <lineage>
        <taxon>Eukaryota</taxon>
        <taxon>Metazoa</taxon>
        <taxon>Ecdysozoa</taxon>
        <taxon>Arthropoda</taxon>
        <taxon>Hexapoda</taxon>
        <taxon>Insecta</taxon>
        <taxon>Pterygota</taxon>
        <taxon>Neoptera</taxon>
        <taxon>Paraneoptera</taxon>
        <taxon>Psocodea</taxon>
        <taxon>Troctomorpha</taxon>
        <taxon>Phthiraptera</taxon>
        <taxon>Anoplura</taxon>
        <taxon>Pediculidae</taxon>
        <taxon>Pediculus</taxon>
    </lineage>
</organism>
<evidence type="ECO:0000256" key="5">
    <source>
        <dbReference type="ARBA" id="ARBA00022679"/>
    </source>
</evidence>
<dbReference type="InterPro" id="IPR003859">
    <property type="entry name" value="Galactosyl_T"/>
</dbReference>
<evidence type="ECO:0000313" key="17">
    <source>
        <dbReference type="Proteomes" id="UP000009046"/>
    </source>
</evidence>
<keyword evidence="11" id="KW-0464">Manganese</keyword>
<evidence type="ECO:0000313" key="15">
    <source>
        <dbReference type="EMBL" id="EEB19949.1"/>
    </source>
</evidence>
<accession>E0W2U3</accession>
<keyword evidence="6 11" id="KW-0812">Transmembrane</keyword>
<dbReference type="Gene3D" id="3.90.550.10">
    <property type="entry name" value="Spore Coat Polysaccharide Biosynthesis Protein SpsA, Chain A"/>
    <property type="match status" value="1"/>
</dbReference>
<comment type="pathway">
    <text evidence="2 11">Protein modification; protein glycosylation.</text>
</comment>
<name>E0W2U3_PEDHC</name>
<evidence type="ECO:0000256" key="7">
    <source>
        <dbReference type="ARBA" id="ARBA00022968"/>
    </source>
</evidence>
<evidence type="ECO:0000256" key="10">
    <source>
        <dbReference type="ARBA" id="ARBA00023180"/>
    </source>
</evidence>
<dbReference type="PRINTS" id="PR02050">
    <property type="entry name" value="B14GALTRFASE"/>
</dbReference>
<dbReference type="Pfam" id="PF02709">
    <property type="entry name" value="Glyco_transf_7C"/>
    <property type="match status" value="1"/>
</dbReference>
<keyword evidence="10 11" id="KW-0325">Glycoprotein</keyword>
<dbReference type="InterPro" id="IPR029044">
    <property type="entry name" value="Nucleotide-diphossugar_trans"/>
</dbReference>
<evidence type="ECO:0000256" key="8">
    <source>
        <dbReference type="ARBA" id="ARBA00022989"/>
    </source>
</evidence>
<dbReference type="InParanoid" id="E0W2U3"/>
<feature type="region of interest" description="Disordered" evidence="12">
    <location>
        <begin position="433"/>
        <end position="452"/>
    </location>
</feature>
<evidence type="ECO:0000256" key="11">
    <source>
        <dbReference type="RuleBase" id="RU368121"/>
    </source>
</evidence>
<dbReference type="EC" id="2.4.1.-" evidence="11"/>
<evidence type="ECO:0000256" key="1">
    <source>
        <dbReference type="ARBA" id="ARBA00004606"/>
    </source>
</evidence>
<evidence type="ECO:0000256" key="12">
    <source>
        <dbReference type="SAM" id="MobiDB-lite"/>
    </source>
</evidence>
<dbReference type="GO" id="GO:0016020">
    <property type="term" value="C:membrane"/>
    <property type="evidence" value="ECO:0007669"/>
    <property type="project" value="UniProtKB-SubCell"/>
</dbReference>
<dbReference type="Proteomes" id="UP000009046">
    <property type="component" value="Unassembled WGS sequence"/>
</dbReference>
<dbReference type="HOGENOM" id="CLU_044391_2_0_1"/>
<dbReference type="AlphaFoldDB" id="E0W2U3"/>
<feature type="domain" description="Galactosyltransferase C-terminal" evidence="13">
    <location>
        <begin position="296"/>
        <end position="372"/>
    </location>
</feature>
<gene>
    <name evidence="16" type="primary">8236822</name>
    <name evidence="15" type="ORF">Phum_PHUM597160</name>
</gene>
<reference evidence="15" key="2">
    <citation type="submission" date="2007-04" db="EMBL/GenBank/DDBJ databases">
        <title>The genome of the human body louse.</title>
        <authorList>
            <consortium name="The Human Body Louse Genome Consortium"/>
            <person name="Kirkness E."/>
            <person name="Walenz B."/>
            <person name="Hass B."/>
            <person name="Bruggner R."/>
            <person name="Strausberg R."/>
        </authorList>
    </citation>
    <scope>NUCLEOTIDE SEQUENCE</scope>
    <source>
        <strain evidence="15">USDA</strain>
    </source>
</reference>
<dbReference type="GO" id="GO:0033842">
    <property type="term" value="F:N-acetyl-beta-glucosaminyl-derivative 4-beta-N-acetylgalactosaminyltransferase activity"/>
    <property type="evidence" value="ECO:0007669"/>
    <property type="project" value="TreeGrafter"/>
</dbReference>
<dbReference type="UniPathway" id="UPA00378"/>
<dbReference type="RefSeq" id="XP_002432687.1">
    <property type="nucleotide sequence ID" value="XM_002432642.1"/>
</dbReference>
<comment type="similarity">
    <text evidence="3 11">Belongs to the glycosyltransferase 7 family.</text>
</comment>
<dbReference type="GO" id="GO:0005975">
    <property type="term" value="P:carbohydrate metabolic process"/>
    <property type="evidence" value="ECO:0007669"/>
    <property type="project" value="InterPro"/>
</dbReference>
<evidence type="ECO:0000313" key="16">
    <source>
        <dbReference type="EnsemblMetazoa" id="PHUM597160-PA"/>
    </source>
</evidence>
<dbReference type="EnsemblMetazoa" id="PHUM597160-RA">
    <property type="protein sequence ID" value="PHUM597160-PA"/>
    <property type="gene ID" value="PHUM597160"/>
</dbReference>
<comment type="cofactor">
    <cofactor evidence="11">
        <name>Mn(2+)</name>
        <dbReference type="ChEBI" id="CHEBI:29035"/>
    </cofactor>
</comment>
<keyword evidence="11" id="KW-0479">Metal-binding</keyword>
<dbReference type="EMBL" id="AAZO01007283">
    <property type="status" value="NOT_ANNOTATED_CDS"/>
    <property type="molecule type" value="Genomic_DNA"/>
</dbReference>
<feature type="transmembrane region" description="Helical" evidence="11">
    <location>
        <begin position="32"/>
        <end position="54"/>
    </location>
</feature>
<keyword evidence="7 11" id="KW-0735">Signal-anchor</keyword>